<comment type="caution">
    <text evidence="1">The sequence shown here is derived from an EMBL/GenBank/DDBJ whole genome shotgun (WGS) entry which is preliminary data.</text>
</comment>
<proteinExistence type="predicted"/>
<evidence type="ECO:0000313" key="2">
    <source>
        <dbReference type="Proteomes" id="UP001162483"/>
    </source>
</evidence>
<accession>A0ABN9CKG7</accession>
<protein>
    <submittedName>
        <fullName evidence="1">Uncharacterized protein</fullName>
    </submittedName>
</protein>
<organism evidence="1 2">
    <name type="scientific">Staurois parvus</name>
    <dbReference type="NCBI Taxonomy" id="386267"/>
    <lineage>
        <taxon>Eukaryota</taxon>
        <taxon>Metazoa</taxon>
        <taxon>Chordata</taxon>
        <taxon>Craniata</taxon>
        <taxon>Vertebrata</taxon>
        <taxon>Euteleostomi</taxon>
        <taxon>Amphibia</taxon>
        <taxon>Batrachia</taxon>
        <taxon>Anura</taxon>
        <taxon>Neobatrachia</taxon>
        <taxon>Ranoidea</taxon>
        <taxon>Ranidae</taxon>
        <taxon>Staurois</taxon>
    </lineage>
</organism>
<keyword evidence="2" id="KW-1185">Reference proteome</keyword>
<sequence>MKTPPTSLTSSLLDTARSHKTALTAEEKRYLAVYIY</sequence>
<name>A0ABN9CKG7_9NEOB</name>
<reference evidence="1" key="1">
    <citation type="submission" date="2023-05" db="EMBL/GenBank/DDBJ databases">
        <authorList>
            <person name="Stuckert A."/>
        </authorList>
    </citation>
    <scope>NUCLEOTIDE SEQUENCE</scope>
</reference>
<evidence type="ECO:0000313" key="1">
    <source>
        <dbReference type="EMBL" id="CAI9560194.1"/>
    </source>
</evidence>
<dbReference type="Proteomes" id="UP001162483">
    <property type="component" value="Unassembled WGS sequence"/>
</dbReference>
<gene>
    <name evidence="1" type="ORF">SPARVUS_LOCUS5215905</name>
</gene>
<dbReference type="EMBL" id="CATNWA010010622">
    <property type="protein sequence ID" value="CAI9560194.1"/>
    <property type="molecule type" value="Genomic_DNA"/>
</dbReference>